<comment type="caution">
    <text evidence="1">The sequence shown here is derived from an EMBL/GenBank/DDBJ whole genome shotgun (WGS) entry which is preliminary data.</text>
</comment>
<evidence type="ECO:0000313" key="2">
    <source>
        <dbReference type="Proteomes" id="UP001159363"/>
    </source>
</evidence>
<gene>
    <name evidence="1" type="ORF">PR048_026231</name>
</gene>
<sequence length="562" mass="63642">MDGFQRRTTIGKKSDQLKGNLRLRVSSSEGCGWPAGLLNWARRVVAAARAFTCQLGEPGPIPGEIAPGFSHAGIAPVDAADRRVLSGVSRFPRSQIQALLHTHLTSPSSVLKIPIGSYGSEDLAFKSLPNFQISSLTHSLTHSLEWLTLDDRRKLRFPRDHRAEDHRYVVLVYSAATRCRPRRSDFVQFKRKPGFSFVSFARGGLRMGRVRSEGRWGMIPFREASTRIKSSIAPKCKTLNWRAVFSSCCVYLWDFQRRPCYFTGGNGYAWWEGLRKCSRYREQPVPRSATRSTAYVRQAGFLLAPSALPRIFNNRCFTAPRISTRCPEADLRHYLPDVWGGPALGKHPLPHRLESNHRGILLARWQPSPPKTCAAGGLVVRLRSYHQGELDSIAGEDIRTWETRQTLPLARGFSQAYPVPLLQPLHSIALASPHFTLILPALEDFVRIPLCPNSSYSAQLHDQVNQSKDEYESPFFPSPTKPGQHLHPLHNYIELSLVHMYTDHAEQTERKLRTANQKPSSVSAPTELLNVVSSVLIYENNTLFRPDDHRDFRNSRYYLRTD</sequence>
<proteinExistence type="predicted"/>
<dbReference type="EMBL" id="JARBHB010000011">
    <property type="protein sequence ID" value="KAJ8872623.1"/>
    <property type="molecule type" value="Genomic_DNA"/>
</dbReference>
<reference evidence="1 2" key="1">
    <citation type="submission" date="2023-02" db="EMBL/GenBank/DDBJ databases">
        <title>LHISI_Scaffold_Assembly.</title>
        <authorList>
            <person name="Stuart O.P."/>
            <person name="Cleave R."/>
            <person name="Magrath M.J.L."/>
            <person name="Mikheyev A.S."/>
        </authorList>
    </citation>
    <scope>NUCLEOTIDE SEQUENCE [LARGE SCALE GENOMIC DNA]</scope>
    <source>
        <strain evidence="1">Daus_M_001</strain>
        <tissue evidence="1">Leg muscle</tissue>
    </source>
</reference>
<name>A0ABQ9GKS4_9NEOP</name>
<organism evidence="1 2">
    <name type="scientific">Dryococelus australis</name>
    <dbReference type="NCBI Taxonomy" id="614101"/>
    <lineage>
        <taxon>Eukaryota</taxon>
        <taxon>Metazoa</taxon>
        <taxon>Ecdysozoa</taxon>
        <taxon>Arthropoda</taxon>
        <taxon>Hexapoda</taxon>
        <taxon>Insecta</taxon>
        <taxon>Pterygota</taxon>
        <taxon>Neoptera</taxon>
        <taxon>Polyneoptera</taxon>
        <taxon>Phasmatodea</taxon>
        <taxon>Verophasmatodea</taxon>
        <taxon>Anareolatae</taxon>
        <taxon>Phasmatidae</taxon>
        <taxon>Eurycanthinae</taxon>
        <taxon>Dryococelus</taxon>
    </lineage>
</organism>
<dbReference type="Proteomes" id="UP001159363">
    <property type="component" value="Chromosome 10"/>
</dbReference>
<keyword evidence="2" id="KW-1185">Reference proteome</keyword>
<evidence type="ECO:0000313" key="1">
    <source>
        <dbReference type="EMBL" id="KAJ8872623.1"/>
    </source>
</evidence>
<protein>
    <submittedName>
        <fullName evidence="1">Uncharacterized protein</fullName>
    </submittedName>
</protein>
<accession>A0ABQ9GKS4</accession>